<dbReference type="Gene3D" id="3.30.160.60">
    <property type="entry name" value="Classic Zinc Finger"/>
    <property type="match status" value="1"/>
</dbReference>
<dbReference type="AlphaFoldDB" id="A0A1S8B6M9"/>
<dbReference type="SMART" id="SM00355">
    <property type="entry name" value="ZnF_C2H2"/>
    <property type="match status" value="2"/>
</dbReference>
<feature type="compositionally biased region" description="Polar residues" evidence="1">
    <location>
        <begin position="259"/>
        <end position="273"/>
    </location>
</feature>
<dbReference type="Proteomes" id="UP000190776">
    <property type="component" value="Unassembled WGS sequence"/>
</dbReference>
<feature type="region of interest" description="Disordered" evidence="1">
    <location>
        <begin position="130"/>
        <end position="176"/>
    </location>
</feature>
<feature type="compositionally biased region" description="Basic and acidic residues" evidence="1">
    <location>
        <begin position="308"/>
        <end position="330"/>
    </location>
</feature>
<feature type="region of interest" description="Disordered" evidence="1">
    <location>
        <begin position="304"/>
        <end position="330"/>
    </location>
</feature>
<sequence length="362" mass="39885">MSGYDARQDEVCSSSRVNLHWSDNALQDYDYDYYQQPSGVRYRQASQYSQNSYPAYVTPQDDVAPEQQQAYYANSYSNTTADARGWPQDASTYPGEDSQWSVHRATHAPTGVTDPAAYSSLFEGTDQAVHGNPSGFQFQSAESSGGNYGSEVAGYHHGGTAGHSAQMSHRNFGGSTLGYSQETQAIYGGSSHSDRAPVLRVHAAPDSGRGGLVRSASTSGYSEGSTYALSNAGSSMLSPNYGHDADYEEEESSEESRSPDSQLPASPSGAETNNDPERKWTCKQAECAERRGFKRHADLLRHMSTVHHRGDREKFDCPKRTCPRKGENGFTRKDHLTEHLRNFHLQRIPKRRGGRGKGREQS</sequence>
<comment type="caution">
    <text evidence="3">The sequence shown here is derived from an EMBL/GenBank/DDBJ whole genome shotgun (WGS) entry which is preliminary data.</text>
</comment>
<name>A0A1S8B6M9_9PEZI</name>
<reference evidence="3 4" key="1">
    <citation type="submission" date="2017-01" db="EMBL/GenBank/DDBJ databases">
        <title>Draft genome sequence of Diplodia seriata F98.1, a fungal species involved in grapevine trunk diseases.</title>
        <authorList>
            <person name="Robert-Siegwald G."/>
            <person name="Vallet J."/>
            <person name="Abou-Mansour E."/>
            <person name="Xu J."/>
            <person name="Rey P."/>
            <person name="Bertsch C."/>
            <person name="Rego C."/>
            <person name="Larignon P."/>
            <person name="Fontaine F."/>
            <person name="Lebrun M.-H."/>
        </authorList>
    </citation>
    <scope>NUCLEOTIDE SEQUENCE [LARGE SCALE GENOMIC DNA]</scope>
    <source>
        <strain evidence="3 4">F98.1</strain>
    </source>
</reference>
<dbReference type="STRING" id="420778.A0A1S8B6M9"/>
<feature type="compositionally biased region" description="Polar residues" evidence="1">
    <location>
        <begin position="215"/>
        <end position="238"/>
    </location>
</feature>
<feature type="compositionally biased region" description="Polar residues" evidence="1">
    <location>
        <begin position="163"/>
        <end position="176"/>
    </location>
</feature>
<feature type="compositionally biased region" description="Polar residues" evidence="1">
    <location>
        <begin position="134"/>
        <end position="145"/>
    </location>
</feature>
<evidence type="ECO:0000313" key="4">
    <source>
        <dbReference type="Proteomes" id="UP000190776"/>
    </source>
</evidence>
<dbReference type="OrthoDB" id="2687452at2759"/>
<gene>
    <name evidence="3" type="ORF">BK809_0001041</name>
</gene>
<feature type="domain" description="C2H2-type" evidence="2">
    <location>
        <begin position="280"/>
        <end position="307"/>
    </location>
</feature>
<dbReference type="EMBL" id="MSZU01000113">
    <property type="protein sequence ID" value="OMP82851.1"/>
    <property type="molecule type" value="Genomic_DNA"/>
</dbReference>
<proteinExistence type="predicted"/>
<evidence type="ECO:0000259" key="2">
    <source>
        <dbReference type="SMART" id="SM00355"/>
    </source>
</evidence>
<evidence type="ECO:0000313" key="3">
    <source>
        <dbReference type="EMBL" id="OMP82851.1"/>
    </source>
</evidence>
<organism evidence="3 4">
    <name type="scientific">Diplodia seriata</name>
    <dbReference type="NCBI Taxonomy" id="420778"/>
    <lineage>
        <taxon>Eukaryota</taxon>
        <taxon>Fungi</taxon>
        <taxon>Dikarya</taxon>
        <taxon>Ascomycota</taxon>
        <taxon>Pezizomycotina</taxon>
        <taxon>Dothideomycetes</taxon>
        <taxon>Dothideomycetes incertae sedis</taxon>
        <taxon>Botryosphaeriales</taxon>
        <taxon>Botryosphaeriaceae</taxon>
        <taxon>Diplodia</taxon>
    </lineage>
</organism>
<feature type="domain" description="C2H2-type" evidence="2">
    <location>
        <begin position="315"/>
        <end position="344"/>
    </location>
</feature>
<accession>A0A1S8B6M9</accession>
<feature type="region of interest" description="Disordered" evidence="1">
    <location>
        <begin position="79"/>
        <end position="98"/>
    </location>
</feature>
<feature type="region of interest" description="Disordered" evidence="1">
    <location>
        <begin position="203"/>
        <end position="279"/>
    </location>
</feature>
<evidence type="ECO:0000256" key="1">
    <source>
        <dbReference type="SAM" id="MobiDB-lite"/>
    </source>
</evidence>
<dbReference type="InterPro" id="IPR013087">
    <property type="entry name" value="Znf_C2H2_type"/>
</dbReference>
<protein>
    <recommendedName>
        <fullName evidence="2">C2H2-type domain-containing protein</fullName>
    </recommendedName>
</protein>